<dbReference type="AlphaFoldDB" id="A0A4S8KJP9"/>
<evidence type="ECO:0000313" key="2">
    <source>
        <dbReference type="EMBL" id="THU75687.1"/>
    </source>
</evidence>
<reference evidence="2 3" key="1">
    <citation type="journal article" date="2019" name="Nat. Ecol. Evol.">
        <title>Megaphylogeny resolves global patterns of mushroom evolution.</title>
        <authorList>
            <person name="Varga T."/>
            <person name="Krizsan K."/>
            <person name="Foldi C."/>
            <person name="Dima B."/>
            <person name="Sanchez-Garcia M."/>
            <person name="Sanchez-Ramirez S."/>
            <person name="Szollosi G.J."/>
            <person name="Szarkandi J.G."/>
            <person name="Papp V."/>
            <person name="Albert L."/>
            <person name="Andreopoulos W."/>
            <person name="Angelini C."/>
            <person name="Antonin V."/>
            <person name="Barry K.W."/>
            <person name="Bougher N.L."/>
            <person name="Buchanan P."/>
            <person name="Buyck B."/>
            <person name="Bense V."/>
            <person name="Catcheside P."/>
            <person name="Chovatia M."/>
            <person name="Cooper J."/>
            <person name="Damon W."/>
            <person name="Desjardin D."/>
            <person name="Finy P."/>
            <person name="Geml J."/>
            <person name="Haridas S."/>
            <person name="Hughes K."/>
            <person name="Justo A."/>
            <person name="Karasinski D."/>
            <person name="Kautmanova I."/>
            <person name="Kiss B."/>
            <person name="Kocsube S."/>
            <person name="Kotiranta H."/>
            <person name="LaButti K.M."/>
            <person name="Lechner B.E."/>
            <person name="Liimatainen K."/>
            <person name="Lipzen A."/>
            <person name="Lukacs Z."/>
            <person name="Mihaltcheva S."/>
            <person name="Morgado L.N."/>
            <person name="Niskanen T."/>
            <person name="Noordeloos M.E."/>
            <person name="Ohm R.A."/>
            <person name="Ortiz-Santana B."/>
            <person name="Ovrebo C."/>
            <person name="Racz N."/>
            <person name="Riley R."/>
            <person name="Savchenko A."/>
            <person name="Shiryaev A."/>
            <person name="Soop K."/>
            <person name="Spirin V."/>
            <person name="Szebenyi C."/>
            <person name="Tomsovsky M."/>
            <person name="Tulloss R.E."/>
            <person name="Uehling J."/>
            <person name="Grigoriev I.V."/>
            <person name="Vagvolgyi C."/>
            <person name="Papp T."/>
            <person name="Martin F.M."/>
            <person name="Miettinen O."/>
            <person name="Hibbett D.S."/>
            <person name="Nagy L.G."/>
        </authorList>
    </citation>
    <scope>NUCLEOTIDE SEQUENCE [LARGE SCALE GENOMIC DNA]</scope>
    <source>
        <strain evidence="2 3">CBS 962.96</strain>
    </source>
</reference>
<sequence>MYPTLELLLTCPANRLPHSVNVTRDGTLIFQCDRCDVRHARTRLSPDQRDVFEGHLAVWKQRFHQKAERRRSMKALDNMIAELGRSISESEKRWKAEEEEENKRMREEEEAQEVELLLLQEAERLGL</sequence>
<feature type="region of interest" description="Disordered" evidence="1">
    <location>
        <begin position="89"/>
        <end position="109"/>
    </location>
</feature>
<evidence type="ECO:0000256" key="1">
    <source>
        <dbReference type="SAM" id="MobiDB-lite"/>
    </source>
</evidence>
<protein>
    <submittedName>
        <fullName evidence="2">Uncharacterized protein</fullName>
    </submittedName>
</protein>
<gene>
    <name evidence="2" type="ORF">K435DRAFT_880344</name>
</gene>
<evidence type="ECO:0000313" key="3">
    <source>
        <dbReference type="Proteomes" id="UP000297245"/>
    </source>
</evidence>
<feature type="compositionally biased region" description="Basic and acidic residues" evidence="1">
    <location>
        <begin position="89"/>
        <end position="107"/>
    </location>
</feature>
<organism evidence="2 3">
    <name type="scientific">Dendrothele bispora (strain CBS 962.96)</name>
    <dbReference type="NCBI Taxonomy" id="1314807"/>
    <lineage>
        <taxon>Eukaryota</taxon>
        <taxon>Fungi</taxon>
        <taxon>Dikarya</taxon>
        <taxon>Basidiomycota</taxon>
        <taxon>Agaricomycotina</taxon>
        <taxon>Agaricomycetes</taxon>
        <taxon>Agaricomycetidae</taxon>
        <taxon>Agaricales</taxon>
        <taxon>Agaricales incertae sedis</taxon>
        <taxon>Dendrothele</taxon>
    </lineage>
</organism>
<dbReference type="Proteomes" id="UP000297245">
    <property type="component" value="Unassembled WGS sequence"/>
</dbReference>
<dbReference type="EMBL" id="ML181678">
    <property type="protein sequence ID" value="THU75687.1"/>
    <property type="molecule type" value="Genomic_DNA"/>
</dbReference>
<accession>A0A4S8KJP9</accession>
<proteinExistence type="predicted"/>
<keyword evidence="3" id="KW-1185">Reference proteome</keyword>
<name>A0A4S8KJP9_DENBC</name>